<name>A0ABZ2T0Q5_9ENTE</name>
<dbReference type="SUPFAM" id="SSF50129">
    <property type="entry name" value="GroES-like"/>
    <property type="match status" value="1"/>
</dbReference>
<reference evidence="3" key="1">
    <citation type="submission" date="2017-05" db="EMBL/GenBank/DDBJ databases">
        <title>The Genome Sequence of EEnterococcus faecalis 9F2_4866.</title>
        <authorList>
            <consortium name="The Broad Institute Genomics Platform"/>
            <consortium name="The Broad Institute Genomic Center for Infectious Diseases"/>
            <person name="Earl A."/>
            <person name="Manson A."/>
            <person name="Schwartman J."/>
            <person name="Gilmore M."/>
            <person name="Abouelleil A."/>
            <person name="Cao P."/>
            <person name="Chapman S."/>
            <person name="Cusick C."/>
            <person name="Shea T."/>
            <person name="Young S."/>
            <person name="Neafsey D."/>
            <person name="Nusbaum C."/>
            <person name="Birren B."/>
        </authorList>
    </citation>
    <scope>NUCLEOTIDE SEQUENCE [LARGE SCALE GENOMIC DNA]</scope>
    <source>
        <strain evidence="3">12C11_DIV0727</strain>
    </source>
</reference>
<accession>A0ABZ2T0Q5</accession>
<dbReference type="EMBL" id="CP147248">
    <property type="protein sequence ID" value="WYJ84985.1"/>
    <property type="molecule type" value="Genomic_DNA"/>
</dbReference>
<sequence>MESLVAINPKCKNNLEFKKMGSVKFGSTDVWFGLVELSQPNFDINNPKNDNYVLIKVKYFSCNYRDKSILLESYTSEKNENRLFFPFGSEFSAEIIKTGKNVKNLNVGDFVMPNCEYPNGLKPGIPSNYASLGWLKIHKSKIIKIPAYLSLEEAACFSLGSQTASSMIRRSGILKEGGNPVVFSARSATSIFIIRQLLIQGIKPICISTTSWKDYEKEYIYPCEVERLEDVSLQAMKRNITHVFDPFFDINIENAVNLLQIGGTYITCGLLNQHPLLTEKTPVENEPILRRALTMGVMKNISFIGNCLGTDADLQNAINLVEKSSVRPIIDKSYDVTQYLDFINRSFFNTNKIGKVPLIYH</sequence>
<gene>
    <name evidence="2" type="ORF">A5866_000043</name>
</gene>
<dbReference type="SUPFAM" id="SSF51735">
    <property type="entry name" value="NAD(P)-binding Rossmann-fold domains"/>
    <property type="match status" value="1"/>
</dbReference>
<evidence type="ECO:0000259" key="1">
    <source>
        <dbReference type="Pfam" id="PF08240"/>
    </source>
</evidence>
<dbReference type="PANTHER" id="PTHR43677:SF4">
    <property type="entry name" value="QUINONE OXIDOREDUCTASE-LIKE PROTEIN 2"/>
    <property type="match status" value="1"/>
</dbReference>
<organism evidence="2 3">
    <name type="scientific">Candidatus Enterococcus lemimoniae</name>
    <dbReference type="NCBI Taxonomy" id="1834167"/>
    <lineage>
        <taxon>Bacteria</taxon>
        <taxon>Bacillati</taxon>
        <taxon>Bacillota</taxon>
        <taxon>Bacilli</taxon>
        <taxon>Lactobacillales</taxon>
        <taxon>Enterococcaceae</taxon>
        <taxon>Enterococcus</taxon>
    </lineage>
</organism>
<keyword evidence="3" id="KW-1185">Reference proteome</keyword>
<feature type="domain" description="Alcohol dehydrogenase-like N-terminal" evidence="1">
    <location>
        <begin position="50"/>
        <end position="117"/>
    </location>
</feature>
<dbReference type="RefSeq" id="WP_086444714.1">
    <property type="nucleotide sequence ID" value="NZ_CP147248.1"/>
</dbReference>
<dbReference type="Proteomes" id="UP000195080">
    <property type="component" value="Chromosome"/>
</dbReference>
<dbReference type="InterPro" id="IPR051397">
    <property type="entry name" value="Zn-ADH-like_protein"/>
</dbReference>
<dbReference type="Gene3D" id="3.90.180.10">
    <property type="entry name" value="Medium-chain alcohol dehydrogenases, catalytic domain"/>
    <property type="match status" value="1"/>
</dbReference>
<evidence type="ECO:0000313" key="2">
    <source>
        <dbReference type="EMBL" id="WYJ84985.1"/>
    </source>
</evidence>
<proteinExistence type="predicted"/>
<protein>
    <recommendedName>
        <fullName evidence="1">Alcohol dehydrogenase-like N-terminal domain-containing protein</fullName>
    </recommendedName>
</protein>
<evidence type="ECO:0000313" key="3">
    <source>
        <dbReference type="Proteomes" id="UP000195080"/>
    </source>
</evidence>
<dbReference type="InterPro" id="IPR036291">
    <property type="entry name" value="NAD(P)-bd_dom_sf"/>
</dbReference>
<dbReference type="InterPro" id="IPR011032">
    <property type="entry name" value="GroES-like_sf"/>
</dbReference>
<dbReference type="Pfam" id="PF08240">
    <property type="entry name" value="ADH_N"/>
    <property type="match status" value="1"/>
</dbReference>
<dbReference type="InterPro" id="IPR013154">
    <property type="entry name" value="ADH-like_N"/>
</dbReference>
<dbReference type="PANTHER" id="PTHR43677">
    <property type="entry name" value="SHORT-CHAIN DEHYDROGENASE/REDUCTASE"/>
    <property type="match status" value="1"/>
</dbReference>